<sequence>MSKSIQTAEQIRDEAQRRVEQLGTDVPEHLRVRVPLPERHPPDASGRNWDMLALNESGADYLRQVRRVIEDMRTEFVLPD</sequence>
<accession>A0A069P8L0</accession>
<protein>
    <submittedName>
        <fullName evidence="2">Uncharacterized protein</fullName>
    </submittedName>
</protein>
<evidence type="ECO:0000313" key="4">
    <source>
        <dbReference type="Proteomes" id="UP000597138"/>
    </source>
</evidence>
<proteinExistence type="predicted"/>
<reference evidence="1" key="1">
    <citation type="journal article" date="2014" name="Int. J. Syst. Evol. Microbiol.">
        <title>Complete genome of a new Firmicutes species belonging to the dominant human colonic microbiota ('Ruminococcus bicirculans') reveals two chromosomes and a selective capacity to utilize plant glucans.</title>
        <authorList>
            <consortium name="NISC Comparative Sequencing Program"/>
            <person name="Wegmann U."/>
            <person name="Louis P."/>
            <person name="Goesmann A."/>
            <person name="Henrissat B."/>
            <person name="Duncan S.H."/>
            <person name="Flint H.J."/>
        </authorList>
    </citation>
    <scope>NUCLEOTIDE SEQUENCE</scope>
    <source>
        <strain evidence="1">CGMCC 1.11013</strain>
    </source>
</reference>
<evidence type="ECO:0000313" key="1">
    <source>
        <dbReference type="EMBL" id="GGD75723.1"/>
    </source>
</evidence>
<keyword evidence="4" id="KW-1185">Reference proteome</keyword>
<organism evidence="2 3">
    <name type="scientific">Caballeronia grimmiae</name>
    <dbReference type="NCBI Taxonomy" id="1071679"/>
    <lineage>
        <taxon>Bacteria</taxon>
        <taxon>Pseudomonadati</taxon>
        <taxon>Pseudomonadota</taxon>
        <taxon>Betaproteobacteria</taxon>
        <taxon>Burkholderiales</taxon>
        <taxon>Burkholderiaceae</taxon>
        <taxon>Caballeronia</taxon>
    </lineage>
</organism>
<gene>
    <name evidence="2" type="ORF">BG57_11605</name>
    <name evidence="1" type="ORF">GCM10010985_32790</name>
</gene>
<dbReference type="EMBL" id="BMEG01000005">
    <property type="protein sequence ID" value="GGD75723.1"/>
    <property type="molecule type" value="Genomic_DNA"/>
</dbReference>
<reference evidence="4" key="3">
    <citation type="journal article" date="2019" name="Int. J. Syst. Evol. Microbiol.">
        <title>The Global Catalogue of Microorganisms (GCM) 10K type strain sequencing project: providing services to taxonomists for standard genome sequencing and annotation.</title>
        <authorList>
            <consortium name="The Broad Institute Genomics Platform"/>
            <consortium name="The Broad Institute Genome Sequencing Center for Infectious Disease"/>
            <person name="Wu L."/>
            <person name="Ma J."/>
        </authorList>
    </citation>
    <scope>NUCLEOTIDE SEQUENCE [LARGE SCALE GENOMIC DNA]</scope>
    <source>
        <strain evidence="4">CGMCC 1.11013</strain>
    </source>
</reference>
<comment type="caution">
    <text evidence="2">The sequence shown here is derived from an EMBL/GenBank/DDBJ whole genome shotgun (WGS) entry which is preliminary data.</text>
</comment>
<dbReference type="Proteomes" id="UP000597138">
    <property type="component" value="Unassembled WGS sequence"/>
</dbReference>
<dbReference type="EMBL" id="JFHE01000002">
    <property type="protein sequence ID" value="KDR36983.1"/>
    <property type="molecule type" value="Genomic_DNA"/>
</dbReference>
<evidence type="ECO:0000313" key="3">
    <source>
        <dbReference type="Proteomes" id="UP000027439"/>
    </source>
</evidence>
<evidence type="ECO:0000313" key="2">
    <source>
        <dbReference type="EMBL" id="KDR36983.1"/>
    </source>
</evidence>
<dbReference type="eggNOG" id="ENOG50316JW">
    <property type="taxonomic scope" value="Bacteria"/>
</dbReference>
<dbReference type="RefSeq" id="WP_035960324.1">
    <property type="nucleotide sequence ID" value="NZ_BMEG01000005.1"/>
</dbReference>
<reference evidence="2 3" key="2">
    <citation type="submission" date="2014-03" db="EMBL/GenBank/DDBJ databases">
        <title>Draft Genome Sequences of Four Burkholderia Strains.</title>
        <authorList>
            <person name="Liu X.Y."/>
            <person name="Li C.X."/>
            <person name="Xu J.H."/>
        </authorList>
    </citation>
    <scope>NUCLEOTIDE SEQUENCE [LARGE SCALE GENOMIC DNA]</scope>
    <source>
        <strain evidence="2 3">R27</strain>
    </source>
</reference>
<dbReference type="Proteomes" id="UP000027439">
    <property type="component" value="Unassembled WGS sequence"/>
</dbReference>
<dbReference type="AlphaFoldDB" id="A0A069P8L0"/>
<reference evidence="1" key="4">
    <citation type="submission" date="2024-05" db="EMBL/GenBank/DDBJ databases">
        <authorList>
            <person name="Sun Q."/>
            <person name="Zhou Y."/>
        </authorList>
    </citation>
    <scope>NUCLEOTIDE SEQUENCE</scope>
    <source>
        <strain evidence="1">CGMCC 1.11013</strain>
    </source>
</reference>
<name>A0A069P8L0_9BURK</name>
<dbReference type="OrthoDB" id="9155176at2"/>